<evidence type="ECO:0000256" key="5">
    <source>
        <dbReference type="PROSITE-ProRule" id="PRU00042"/>
    </source>
</evidence>
<dbReference type="InterPro" id="IPR036236">
    <property type="entry name" value="Znf_C2H2_sf"/>
</dbReference>
<dbReference type="Pfam" id="PF00096">
    <property type="entry name" value="zf-C2H2"/>
    <property type="match status" value="1"/>
</dbReference>
<dbReference type="GO" id="GO:0008270">
    <property type="term" value="F:zinc ion binding"/>
    <property type="evidence" value="ECO:0007669"/>
    <property type="project" value="UniProtKB-KW"/>
</dbReference>
<evidence type="ECO:0000256" key="2">
    <source>
        <dbReference type="ARBA" id="ARBA00022737"/>
    </source>
</evidence>
<sequence>MAAISSFIALLTHRTRSNLTVNKCNTCSKRFKYKSSLKEHIINSHFVKKQKHICKVCEKILSSKKTLRYHLNAHHNKKEFMCGVCGLTFIAPYKKSRHRKKKCINNNLTKHYIIYHIVFNSLLFPGPLKCNPQPLHWQPFSNHNNSNGTAVNV</sequence>
<dbReference type="Pfam" id="PF12874">
    <property type="entry name" value="zf-met"/>
    <property type="match status" value="1"/>
</dbReference>
<dbReference type="PROSITE" id="PS50157">
    <property type="entry name" value="ZINC_FINGER_C2H2_2"/>
    <property type="match status" value="2"/>
</dbReference>
<dbReference type="PANTHER" id="PTHR24379:SF121">
    <property type="entry name" value="C2H2-TYPE DOMAIN-CONTAINING PROTEIN"/>
    <property type="match status" value="1"/>
</dbReference>
<evidence type="ECO:0000259" key="6">
    <source>
        <dbReference type="PROSITE" id="PS50157"/>
    </source>
</evidence>
<name>A0A5E4MYJ9_9HEMI</name>
<evidence type="ECO:0000313" key="8">
    <source>
        <dbReference type="Proteomes" id="UP000325440"/>
    </source>
</evidence>
<evidence type="ECO:0000256" key="4">
    <source>
        <dbReference type="ARBA" id="ARBA00022833"/>
    </source>
</evidence>
<keyword evidence="2" id="KW-0677">Repeat</keyword>
<keyword evidence="1" id="KW-0479">Metal-binding</keyword>
<dbReference type="SMART" id="SM00355">
    <property type="entry name" value="ZnF_C2H2"/>
    <property type="match status" value="3"/>
</dbReference>
<accession>A0A5E4MYJ9</accession>
<dbReference type="PANTHER" id="PTHR24379">
    <property type="entry name" value="KRAB AND ZINC FINGER DOMAIN-CONTAINING"/>
    <property type="match status" value="1"/>
</dbReference>
<keyword evidence="4" id="KW-0862">Zinc</keyword>
<keyword evidence="3 5" id="KW-0863">Zinc-finger</keyword>
<keyword evidence="8" id="KW-1185">Reference proteome</keyword>
<organism evidence="7 8">
    <name type="scientific">Cinara cedri</name>
    <dbReference type="NCBI Taxonomy" id="506608"/>
    <lineage>
        <taxon>Eukaryota</taxon>
        <taxon>Metazoa</taxon>
        <taxon>Ecdysozoa</taxon>
        <taxon>Arthropoda</taxon>
        <taxon>Hexapoda</taxon>
        <taxon>Insecta</taxon>
        <taxon>Pterygota</taxon>
        <taxon>Neoptera</taxon>
        <taxon>Paraneoptera</taxon>
        <taxon>Hemiptera</taxon>
        <taxon>Sternorrhyncha</taxon>
        <taxon>Aphidomorpha</taxon>
        <taxon>Aphidoidea</taxon>
        <taxon>Aphididae</taxon>
        <taxon>Lachninae</taxon>
        <taxon>Cinara</taxon>
    </lineage>
</organism>
<dbReference type="SUPFAM" id="SSF57667">
    <property type="entry name" value="beta-beta-alpha zinc fingers"/>
    <property type="match status" value="2"/>
</dbReference>
<dbReference type="Gene3D" id="3.30.160.60">
    <property type="entry name" value="Classic Zinc Finger"/>
    <property type="match status" value="2"/>
</dbReference>
<evidence type="ECO:0000313" key="7">
    <source>
        <dbReference type="EMBL" id="VVC36601.1"/>
    </source>
</evidence>
<dbReference type="EMBL" id="CABPRJ010001434">
    <property type="protein sequence ID" value="VVC36601.1"/>
    <property type="molecule type" value="Genomic_DNA"/>
</dbReference>
<proteinExistence type="predicted"/>
<gene>
    <name evidence="7" type="ORF">CINCED_3A003982</name>
</gene>
<feature type="domain" description="C2H2-type" evidence="6">
    <location>
        <begin position="22"/>
        <end position="50"/>
    </location>
</feature>
<evidence type="ECO:0000256" key="3">
    <source>
        <dbReference type="ARBA" id="ARBA00022771"/>
    </source>
</evidence>
<protein>
    <submittedName>
        <fullName evidence="7">Zinc finger C2H2-type,Zinc finger, RING/FYVE/PHD-type</fullName>
    </submittedName>
</protein>
<dbReference type="AlphaFoldDB" id="A0A5E4MYJ9"/>
<dbReference type="PROSITE" id="PS00028">
    <property type="entry name" value="ZINC_FINGER_C2H2_1"/>
    <property type="match status" value="2"/>
</dbReference>
<dbReference type="Proteomes" id="UP000325440">
    <property type="component" value="Unassembled WGS sequence"/>
</dbReference>
<dbReference type="InterPro" id="IPR013087">
    <property type="entry name" value="Znf_C2H2_type"/>
</dbReference>
<feature type="domain" description="C2H2-type" evidence="6">
    <location>
        <begin position="52"/>
        <end position="79"/>
    </location>
</feature>
<dbReference type="OrthoDB" id="3437960at2759"/>
<evidence type="ECO:0000256" key="1">
    <source>
        <dbReference type="ARBA" id="ARBA00022723"/>
    </source>
</evidence>
<reference evidence="7 8" key="1">
    <citation type="submission" date="2019-08" db="EMBL/GenBank/DDBJ databases">
        <authorList>
            <person name="Alioto T."/>
            <person name="Alioto T."/>
            <person name="Gomez Garrido J."/>
        </authorList>
    </citation>
    <scope>NUCLEOTIDE SEQUENCE [LARGE SCALE GENOMIC DNA]</scope>
</reference>